<protein>
    <recommendedName>
        <fullName evidence="5">Choice-of-anchor G family protein</fullName>
    </recommendedName>
</protein>
<dbReference type="EMBL" id="BAABKG010000001">
    <property type="protein sequence ID" value="GAA5142868.1"/>
    <property type="molecule type" value="Genomic_DNA"/>
</dbReference>
<organism evidence="3 4">
    <name type="scientific">Nocardioides marinquilinus</name>
    <dbReference type="NCBI Taxonomy" id="1210400"/>
    <lineage>
        <taxon>Bacteria</taxon>
        <taxon>Bacillati</taxon>
        <taxon>Actinomycetota</taxon>
        <taxon>Actinomycetes</taxon>
        <taxon>Propionibacteriales</taxon>
        <taxon>Nocardioidaceae</taxon>
        <taxon>Nocardioides</taxon>
    </lineage>
</organism>
<keyword evidence="2" id="KW-1133">Transmembrane helix</keyword>
<feature type="region of interest" description="Disordered" evidence="1">
    <location>
        <begin position="332"/>
        <end position="376"/>
    </location>
</feature>
<evidence type="ECO:0000256" key="2">
    <source>
        <dbReference type="SAM" id="Phobius"/>
    </source>
</evidence>
<evidence type="ECO:0000313" key="3">
    <source>
        <dbReference type="EMBL" id="GAA5142868.1"/>
    </source>
</evidence>
<keyword evidence="2" id="KW-0812">Transmembrane</keyword>
<feature type="compositionally biased region" description="Pro residues" evidence="1">
    <location>
        <begin position="340"/>
        <end position="358"/>
    </location>
</feature>
<evidence type="ECO:0000256" key="1">
    <source>
        <dbReference type="SAM" id="MobiDB-lite"/>
    </source>
</evidence>
<keyword evidence="4" id="KW-1185">Reference proteome</keyword>
<sequence length="409" mass="41866">MLLSAVPGSSAPVTIAQATATGLEVTVAGSPVNSDTYRVTNDGTGEQSLGTNKPTVRLLGNQSFLQGGLLAQDAATKVTGRTGRSVACAGLAGDGGSLGAVGEGFCLRPGDNATINAGSIDLSKLTILESDPLADLAGPLDDQLTQQLRDQVFPQLQEGLQQALEQLGLNVNLDLGAVQSQCTAGPGFGRGDSQLTDAALYVEVQGQRVDLLRFPTNPGPNTKVVTNLDAVVDQISGALQEQLTTSLQGALAQLGPVAEQLFDQLNANLVTTLQEQLAPLEENVLDGTLNRQVKRSADSIEVTALDLRVLPAADAAAGFEVLHVVVGRSTCGPGGRLAPEPQPTPTPTPTPDPKPAPVVPTRIPSGLADAPDAAAPAPQHDDLLPLLLVGGLIALAGGAGVVSYRRALR</sequence>
<evidence type="ECO:0000313" key="4">
    <source>
        <dbReference type="Proteomes" id="UP001500221"/>
    </source>
</evidence>
<feature type="transmembrane region" description="Helical" evidence="2">
    <location>
        <begin position="383"/>
        <end position="404"/>
    </location>
</feature>
<accession>A0ABP9P9F4</accession>
<reference evidence="4" key="1">
    <citation type="journal article" date="2019" name="Int. J. Syst. Evol. Microbiol.">
        <title>The Global Catalogue of Microorganisms (GCM) 10K type strain sequencing project: providing services to taxonomists for standard genome sequencing and annotation.</title>
        <authorList>
            <consortium name="The Broad Institute Genomics Platform"/>
            <consortium name="The Broad Institute Genome Sequencing Center for Infectious Disease"/>
            <person name="Wu L."/>
            <person name="Ma J."/>
        </authorList>
    </citation>
    <scope>NUCLEOTIDE SEQUENCE [LARGE SCALE GENOMIC DNA]</scope>
    <source>
        <strain evidence="4">JCM 18459</strain>
    </source>
</reference>
<keyword evidence="2" id="KW-0472">Membrane</keyword>
<name>A0ABP9P9F4_9ACTN</name>
<feature type="compositionally biased region" description="Low complexity" evidence="1">
    <location>
        <begin position="366"/>
        <end position="376"/>
    </location>
</feature>
<evidence type="ECO:0008006" key="5">
    <source>
        <dbReference type="Google" id="ProtNLM"/>
    </source>
</evidence>
<gene>
    <name evidence="3" type="ORF">GCM10023340_07090</name>
</gene>
<dbReference type="Proteomes" id="UP001500221">
    <property type="component" value="Unassembled WGS sequence"/>
</dbReference>
<comment type="caution">
    <text evidence="3">The sequence shown here is derived from an EMBL/GenBank/DDBJ whole genome shotgun (WGS) entry which is preliminary data.</text>
</comment>
<proteinExistence type="predicted"/>